<evidence type="ECO:0000256" key="4">
    <source>
        <dbReference type="ARBA" id="ARBA00022448"/>
    </source>
</evidence>
<keyword evidence="9" id="KW-0472">Membrane</keyword>
<dbReference type="EMBL" id="JBHRTL010000004">
    <property type="protein sequence ID" value="MFC3154303.1"/>
    <property type="molecule type" value="Genomic_DNA"/>
</dbReference>
<dbReference type="RefSeq" id="WP_382414488.1">
    <property type="nucleotide sequence ID" value="NZ_AP031500.1"/>
</dbReference>
<reference evidence="12" key="1">
    <citation type="journal article" date="2019" name="Int. J. Syst. Evol. Microbiol.">
        <title>The Global Catalogue of Microorganisms (GCM) 10K type strain sequencing project: providing services to taxonomists for standard genome sequencing and annotation.</title>
        <authorList>
            <consortium name="The Broad Institute Genomics Platform"/>
            <consortium name="The Broad Institute Genome Sequencing Center for Infectious Disease"/>
            <person name="Wu L."/>
            <person name="Ma J."/>
        </authorList>
    </citation>
    <scope>NUCLEOTIDE SEQUENCE [LARGE SCALE GENOMIC DNA]</scope>
    <source>
        <strain evidence="12">KCTC 52141</strain>
    </source>
</reference>
<dbReference type="InterPro" id="IPR022792">
    <property type="entry name" value="T2SS_protein-GspN"/>
</dbReference>
<protein>
    <recommendedName>
        <fullName evidence="3">Type II secretion system protein N</fullName>
    </recommendedName>
    <alternativeName>
        <fullName evidence="10">General secretion pathway protein N</fullName>
    </alternativeName>
</protein>
<evidence type="ECO:0000256" key="9">
    <source>
        <dbReference type="ARBA" id="ARBA00023136"/>
    </source>
</evidence>
<evidence type="ECO:0000313" key="12">
    <source>
        <dbReference type="Proteomes" id="UP001595548"/>
    </source>
</evidence>
<accession>A0ABV7HNK6</accession>
<evidence type="ECO:0000256" key="5">
    <source>
        <dbReference type="ARBA" id="ARBA00022475"/>
    </source>
</evidence>
<keyword evidence="6" id="KW-0997">Cell inner membrane</keyword>
<organism evidence="11 12">
    <name type="scientific">Gilvimarinus japonicus</name>
    <dbReference type="NCBI Taxonomy" id="1796469"/>
    <lineage>
        <taxon>Bacteria</taxon>
        <taxon>Pseudomonadati</taxon>
        <taxon>Pseudomonadota</taxon>
        <taxon>Gammaproteobacteria</taxon>
        <taxon>Cellvibrionales</taxon>
        <taxon>Cellvibrionaceae</taxon>
        <taxon>Gilvimarinus</taxon>
    </lineage>
</organism>
<evidence type="ECO:0000256" key="7">
    <source>
        <dbReference type="ARBA" id="ARBA00022692"/>
    </source>
</evidence>
<evidence type="ECO:0000256" key="6">
    <source>
        <dbReference type="ARBA" id="ARBA00022519"/>
    </source>
</evidence>
<keyword evidence="8" id="KW-0653">Protein transport</keyword>
<evidence type="ECO:0000256" key="1">
    <source>
        <dbReference type="ARBA" id="ARBA00004533"/>
    </source>
</evidence>
<sequence length="251" mass="27275">MSKIYWILLAVILWLAFVIVQVPASWGGYMMTRNGALALTGISGTVWHGRASMASVKIDGRDYSLGELSWDLHPLSLLSLSPCADIRTNLERQQVSGTACANLNNKLTLRDADISVPASLVKDLPEKVEISGQLSAHIQQLELKQQQLLALTGNVSWSAARLNNGQRWLNLGAFAAELSATEDGAILADVFSLEGPIDLKGNVTMPLTGGVNIDVDFTMTDSFSRDVQASQWLPMVATPLDNGRQQIQMQL</sequence>
<keyword evidence="5" id="KW-1003">Cell membrane</keyword>
<evidence type="ECO:0000256" key="10">
    <source>
        <dbReference type="ARBA" id="ARBA00030772"/>
    </source>
</evidence>
<comment type="subcellular location">
    <subcellularLocation>
        <location evidence="1">Cell inner membrane</location>
    </subcellularLocation>
</comment>
<keyword evidence="12" id="KW-1185">Reference proteome</keyword>
<proteinExistence type="inferred from homology"/>
<name>A0ABV7HNK6_9GAMM</name>
<evidence type="ECO:0000256" key="3">
    <source>
        <dbReference type="ARBA" id="ARBA00021563"/>
    </source>
</evidence>
<gene>
    <name evidence="11" type="ORF">ACFOEB_03740</name>
</gene>
<dbReference type="Pfam" id="PF01203">
    <property type="entry name" value="T2SSN"/>
    <property type="match status" value="1"/>
</dbReference>
<keyword evidence="4" id="KW-0813">Transport</keyword>
<dbReference type="Proteomes" id="UP001595548">
    <property type="component" value="Unassembled WGS sequence"/>
</dbReference>
<comment type="caution">
    <text evidence="11">The sequence shown here is derived from an EMBL/GenBank/DDBJ whole genome shotgun (WGS) entry which is preliminary data.</text>
</comment>
<evidence type="ECO:0000313" key="11">
    <source>
        <dbReference type="EMBL" id="MFC3154303.1"/>
    </source>
</evidence>
<keyword evidence="7" id="KW-0812">Transmembrane</keyword>
<evidence type="ECO:0000256" key="2">
    <source>
        <dbReference type="ARBA" id="ARBA00007208"/>
    </source>
</evidence>
<evidence type="ECO:0000256" key="8">
    <source>
        <dbReference type="ARBA" id="ARBA00022927"/>
    </source>
</evidence>
<comment type="similarity">
    <text evidence="2">Belongs to the GSP N family.</text>
</comment>